<protein>
    <submittedName>
        <fullName evidence="1">Uncharacterized protein</fullName>
    </submittedName>
</protein>
<evidence type="ECO:0000313" key="1">
    <source>
        <dbReference type="EMBL" id="KTS80494.1"/>
    </source>
</evidence>
<dbReference type="Proteomes" id="UP000074866">
    <property type="component" value="Unassembled WGS sequence"/>
</dbReference>
<keyword evidence="2" id="KW-1185">Reference proteome</keyword>
<gene>
    <name evidence="1" type="ORF">NS115_19805</name>
</gene>
<dbReference type="EMBL" id="LDRX01000110">
    <property type="protein sequence ID" value="KTS80494.1"/>
    <property type="molecule type" value="Genomic_DNA"/>
</dbReference>
<accession>A0ACC4ZQN8</accession>
<sequence length="94" mass="10762">MGNQVIESTFNHPFYVEGKGWKFVKDLKIGDLLVQSNGNTLKIDSIKVEHKHVTVYNMTVDEYHTYFVSDLNIWVHNIGACGYTSIKSKEINNV</sequence>
<comment type="caution">
    <text evidence="1">The sequence shown here is derived from an EMBL/GenBank/DDBJ whole genome shotgun (WGS) entry which is preliminary data.</text>
</comment>
<organism evidence="1 2">
    <name type="scientific">Paenibacillus jamilae</name>
    <dbReference type="NCBI Taxonomy" id="114136"/>
    <lineage>
        <taxon>Bacteria</taxon>
        <taxon>Bacillati</taxon>
        <taxon>Bacillota</taxon>
        <taxon>Bacilli</taxon>
        <taxon>Bacillales</taxon>
        <taxon>Paenibacillaceae</taxon>
        <taxon>Paenibacillus</taxon>
    </lineage>
</organism>
<name>A0ACC4ZQN8_9BACL</name>
<proteinExistence type="predicted"/>
<reference evidence="1 2" key="1">
    <citation type="journal article" date="2016" name="Front. Microbiol.">
        <title>Genomic Resource of Rice Seed Associated Bacteria.</title>
        <authorList>
            <person name="Midha S."/>
            <person name="Bansal K."/>
            <person name="Sharma S."/>
            <person name="Kumar N."/>
            <person name="Patil P.P."/>
            <person name="Chaudhry V."/>
            <person name="Patil P.B."/>
        </authorList>
    </citation>
    <scope>NUCLEOTIDE SEQUENCE [LARGE SCALE GENOMIC DNA]</scope>
    <source>
        <strain evidence="1 2">NS115</strain>
    </source>
</reference>
<evidence type="ECO:0000313" key="2">
    <source>
        <dbReference type="Proteomes" id="UP000074866"/>
    </source>
</evidence>